<dbReference type="GO" id="GO:0008234">
    <property type="term" value="F:cysteine-type peptidase activity"/>
    <property type="evidence" value="ECO:0007669"/>
    <property type="project" value="InterPro"/>
</dbReference>
<organism evidence="2 3">
    <name type="scientific">Escallonia herrerae</name>
    <dbReference type="NCBI Taxonomy" id="1293975"/>
    <lineage>
        <taxon>Eukaryota</taxon>
        <taxon>Viridiplantae</taxon>
        <taxon>Streptophyta</taxon>
        <taxon>Embryophyta</taxon>
        <taxon>Tracheophyta</taxon>
        <taxon>Spermatophyta</taxon>
        <taxon>Magnoliopsida</taxon>
        <taxon>eudicotyledons</taxon>
        <taxon>Gunneridae</taxon>
        <taxon>Pentapetalae</taxon>
        <taxon>asterids</taxon>
        <taxon>campanulids</taxon>
        <taxon>Escalloniales</taxon>
        <taxon>Escalloniaceae</taxon>
        <taxon>Escallonia</taxon>
    </lineage>
</organism>
<dbReference type="Pfam" id="PF00112">
    <property type="entry name" value="Peptidase_C1"/>
    <property type="match status" value="1"/>
</dbReference>
<dbReference type="AlphaFoldDB" id="A0AA89B8D3"/>
<dbReference type="Proteomes" id="UP001188597">
    <property type="component" value="Unassembled WGS sequence"/>
</dbReference>
<evidence type="ECO:0000313" key="3">
    <source>
        <dbReference type="Proteomes" id="UP001188597"/>
    </source>
</evidence>
<evidence type="ECO:0000313" key="2">
    <source>
        <dbReference type="EMBL" id="KAK3030403.1"/>
    </source>
</evidence>
<protein>
    <recommendedName>
        <fullName evidence="1">Peptidase C1A papain C-terminal domain-containing protein</fullName>
    </recommendedName>
</protein>
<feature type="domain" description="Peptidase C1A papain C-terminal" evidence="1">
    <location>
        <begin position="267"/>
        <end position="315"/>
    </location>
</feature>
<dbReference type="EMBL" id="JAVXUP010000341">
    <property type="protein sequence ID" value="KAK3030403.1"/>
    <property type="molecule type" value="Genomic_DNA"/>
</dbReference>
<evidence type="ECO:0000259" key="1">
    <source>
        <dbReference type="Pfam" id="PF00112"/>
    </source>
</evidence>
<dbReference type="GO" id="GO:0006508">
    <property type="term" value="P:proteolysis"/>
    <property type="evidence" value="ECO:0007669"/>
    <property type="project" value="InterPro"/>
</dbReference>
<reference evidence="2" key="1">
    <citation type="submission" date="2022-12" db="EMBL/GenBank/DDBJ databases">
        <title>Draft genome assemblies for two species of Escallonia (Escalloniales).</title>
        <authorList>
            <person name="Chanderbali A."/>
            <person name="Dervinis C."/>
            <person name="Anghel I."/>
            <person name="Soltis D."/>
            <person name="Soltis P."/>
            <person name="Zapata F."/>
        </authorList>
    </citation>
    <scope>NUCLEOTIDE SEQUENCE</scope>
    <source>
        <strain evidence="2">UCBG64.0493</strain>
        <tissue evidence="2">Leaf</tissue>
    </source>
</reference>
<accession>A0AA89B8D3</accession>
<keyword evidence="3" id="KW-1185">Reference proteome</keyword>
<dbReference type="InterPro" id="IPR000668">
    <property type="entry name" value="Peptidase_C1A_C"/>
</dbReference>
<gene>
    <name evidence="2" type="ORF">RJ639_038931</name>
</gene>
<dbReference type="InterPro" id="IPR038765">
    <property type="entry name" value="Papain-like_cys_pep_sf"/>
</dbReference>
<name>A0AA89B8D3_9ASTE</name>
<comment type="caution">
    <text evidence="2">The sequence shown here is derived from an EMBL/GenBank/DDBJ whole genome shotgun (WGS) entry which is preliminary data.</text>
</comment>
<sequence>MSCISTSVHPIACAASTKIRSTPSSLQILTNSLTGEREFHFDYLTPGAGDVSLDGFLDGAVGVVQHDGGVALVELGLEEGPGDVLEDDGGGGGGVVDDGDLVHVVGVDEVLDDGAGLEDGGLEAVEVEVVGLLEVLELVIALGGDDGGGAGAEAAVVDAGGGGLVVGEFGEEFGGGDGGGLELFGGGAVGGGDGGVAILVVVGGHGGEGGGGGGGEGFVEGAGQKHSDGNDVSGGWHHFCNFGGYLYGSGVKTVGIEEEIEELNYLDYRSVRHQGAEDELKHAIGVVRPASVAFKVVNAFRFFKEGVYTSDHCGKTPMVRIPPFQCHRNLPGSLNFLFTNQSSQIK</sequence>
<dbReference type="SUPFAM" id="SSF54001">
    <property type="entry name" value="Cysteine proteinases"/>
    <property type="match status" value="1"/>
</dbReference>
<proteinExistence type="predicted"/>